<dbReference type="RefSeq" id="WP_019194963.1">
    <property type="nucleotide sequence ID" value="NZ_LT629765.1"/>
</dbReference>
<dbReference type="GO" id="GO:0016747">
    <property type="term" value="F:acyltransferase activity, transferring groups other than amino-acyl groups"/>
    <property type="evidence" value="ECO:0007669"/>
    <property type="project" value="TreeGrafter"/>
</dbReference>
<sequence>MRRGYVNRCAAASLATALALAAAAAAPAANAQALPPDTVTLSTVNPLSSVVTGQPSYTGSSVIDAASVPFASLSMLSEVPVLAVPSVMLAILGRGIFGSSLYQGIGSSGQTLSSGIVDTTPTHPDLSAPPAEFVDLTHLEGNVYELTVFSPSMQREVANEILLPGGPENTEPRPTLYLMMGADGASGGITWRTATDYEGFFADKLVNVVTPKGSVSSMQADWYDEDPATGINRWSTYMTRELPALVDAMFHGTGRDAIAGVSMSGGPALSIASYAPERYVAAGSFSGCPATTGAIGGAWTSSAVTMNGGNPVKMWGLPGNPAWVEHSPLLNLEALRGVDLFVAASMGVPGPIDGGSPLSSRVQRLGFPMVLEGASYACSAHFVNEARNAGLNVDWYEVPEGTHTWGLFEDELRASWRTIGPALGVE</sequence>
<dbReference type="OrthoDB" id="4510758at2"/>
<dbReference type="PANTHER" id="PTHR48098:SF1">
    <property type="entry name" value="DIACYLGLYCEROL ACYLTRANSFERASE_MYCOLYLTRANSFERASE AG85A"/>
    <property type="match status" value="1"/>
</dbReference>
<dbReference type="InterPro" id="IPR000801">
    <property type="entry name" value="Esterase-like"/>
</dbReference>
<keyword evidence="3" id="KW-1185">Reference proteome</keyword>
<evidence type="ECO:0000256" key="1">
    <source>
        <dbReference type="SAM" id="SignalP"/>
    </source>
</evidence>
<dbReference type="InterPro" id="IPR029058">
    <property type="entry name" value="AB_hydrolase_fold"/>
</dbReference>
<proteinExistence type="predicted"/>
<reference evidence="2 3" key="1">
    <citation type="submission" date="2016-10" db="EMBL/GenBank/DDBJ databases">
        <authorList>
            <person name="de Groot N.N."/>
        </authorList>
    </citation>
    <scope>NUCLEOTIDE SEQUENCE [LARGE SCALE GENOMIC DNA]</scope>
    <source>
        <strain evidence="2 3">DSM 45434</strain>
    </source>
</reference>
<dbReference type="eggNOG" id="COG0627">
    <property type="taxonomic scope" value="Bacteria"/>
</dbReference>
<dbReference type="InterPro" id="IPR050583">
    <property type="entry name" value="Mycobacterial_A85_antigen"/>
</dbReference>
<protein>
    <submittedName>
        <fullName evidence="2">S-formylglutathione hydrolase FrmB</fullName>
    </submittedName>
</protein>
<dbReference type="Proteomes" id="UP000182237">
    <property type="component" value="Chromosome I"/>
</dbReference>
<dbReference type="AlphaFoldDB" id="A0A1H1PTR2"/>
<feature type="chain" id="PRO_5038959265" evidence="1">
    <location>
        <begin position="32"/>
        <end position="426"/>
    </location>
</feature>
<feature type="signal peptide" evidence="1">
    <location>
        <begin position="1"/>
        <end position="31"/>
    </location>
</feature>
<gene>
    <name evidence="2" type="ORF">SAMN04488539_1098</name>
</gene>
<evidence type="ECO:0000313" key="2">
    <source>
        <dbReference type="EMBL" id="SDS14397.1"/>
    </source>
</evidence>
<organism evidence="2 3">
    <name type="scientific">Corynebacterium timonense</name>
    <dbReference type="NCBI Taxonomy" id="441500"/>
    <lineage>
        <taxon>Bacteria</taxon>
        <taxon>Bacillati</taxon>
        <taxon>Actinomycetota</taxon>
        <taxon>Actinomycetes</taxon>
        <taxon>Mycobacteriales</taxon>
        <taxon>Corynebacteriaceae</taxon>
        <taxon>Corynebacterium</taxon>
    </lineage>
</organism>
<evidence type="ECO:0000313" key="3">
    <source>
        <dbReference type="Proteomes" id="UP000182237"/>
    </source>
</evidence>
<dbReference type="EMBL" id="LT629765">
    <property type="protein sequence ID" value="SDS14397.1"/>
    <property type="molecule type" value="Genomic_DNA"/>
</dbReference>
<dbReference type="SUPFAM" id="SSF53474">
    <property type="entry name" value="alpha/beta-Hydrolases"/>
    <property type="match status" value="1"/>
</dbReference>
<dbReference type="GO" id="GO:0016787">
    <property type="term" value="F:hydrolase activity"/>
    <property type="evidence" value="ECO:0007669"/>
    <property type="project" value="UniProtKB-KW"/>
</dbReference>
<dbReference type="Pfam" id="PF00756">
    <property type="entry name" value="Esterase"/>
    <property type="match status" value="1"/>
</dbReference>
<dbReference type="PANTHER" id="PTHR48098">
    <property type="entry name" value="ENTEROCHELIN ESTERASE-RELATED"/>
    <property type="match status" value="1"/>
</dbReference>
<dbReference type="Gene3D" id="3.40.50.1820">
    <property type="entry name" value="alpha/beta hydrolase"/>
    <property type="match status" value="1"/>
</dbReference>
<keyword evidence="1" id="KW-0732">Signal</keyword>
<keyword evidence="2" id="KW-0378">Hydrolase</keyword>
<dbReference type="STRING" id="1203190.GCA_000312345_02186"/>
<accession>A0A1H1PTR2</accession>
<name>A0A1H1PTR2_9CORY</name>